<proteinExistence type="predicted"/>
<organism evidence="2 3">
    <name type="scientific">Tanacetum coccineum</name>
    <dbReference type="NCBI Taxonomy" id="301880"/>
    <lineage>
        <taxon>Eukaryota</taxon>
        <taxon>Viridiplantae</taxon>
        <taxon>Streptophyta</taxon>
        <taxon>Embryophyta</taxon>
        <taxon>Tracheophyta</taxon>
        <taxon>Spermatophyta</taxon>
        <taxon>Magnoliopsida</taxon>
        <taxon>eudicotyledons</taxon>
        <taxon>Gunneridae</taxon>
        <taxon>Pentapetalae</taxon>
        <taxon>asterids</taxon>
        <taxon>campanulids</taxon>
        <taxon>Asterales</taxon>
        <taxon>Asteraceae</taxon>
        <taxon>Asteroideae</taxon>
        <taxon>Anthemideae</taxon>
        <taxon>Anthemidinae</taxon>
        <taxon>Tanacetum</taxon>
    </lineage>
</organism>
<keyword evidence="3" id="KW-1185">Reference proteome</keyword>
<protein>
    <submittedName>
        <fullName evidence="2">Uncharacterized protein</fullName>
    </submittedName>
</protein>
<gene>
    <name evidence="2" type="ORF">Tco_1057012</name>
</gene>
<feature type="compositionally biased region" description="Polar residues" evidence="1">
    <location>
        <begin position="63"/>
        <end position="73"/>
    </location>
</feature>
<feature type="compositionally biased region" description="Low complexity" evidence="1">
    <location>
        <begin position="17"/>
        <end position="31"/>
    </location>
</feature>
<comment type="caution">
    <text evidence="2">The sequence shown here is derived from an EMBL/GenBank/DDBJ whole genome shotgun (WGS) entry which is preliminary data.</text>
</comment>
<feature type="region of interest" description="Disordered" evidence="1">
    <location>
        <begin position="54"/>
        <end position="86"/>
    </location>
</feature>
<feature type="compositionally biased region" description="Basic and acidic residues" evidence="1">
    <location>
        <begin position="1"/>
        <end position="14"/>
    </location>
</feature>
<feature type="compositionally biased region" description="Acidic residues" evidence="1">
    <location>
        <begin position="75"/>
        <end position="86"/>
    </location>
</feature>
<dbReference type="Proteomes" id="UP001151760">
    <property type="component" value="Unassembled WGS sequence"/>
</dbReference>
<evidence type="ECO:0000256" key="1">
    <source>
        <dbReference type="SAM" id="MobiDB-lite"/>
    </source>
</evidence>
<sequence length="115" mass="13037">MMDELLKQKNDKEASFSSNDGQNGNNKQQQSRQPVYVDKDINLVEIRNSFDSLMEKDRVLDVTESQSSQTHNDPLNEDDDEEVEDIYVEPDPKIHKQQVLSNIGASTPTDSVLNA</sequence>
<reference evidence="2" key="1">
    <citation type="journal article" date="2022" name="Int. J. Mol. Sci.">
        <title>Draft Genome of Tanacetum Coccineum: Genomic Comparison of Closely Related Tanacetum-Family Plants.</title>
        <authorList>
            <person name="Yamashiro T."/>
            <person name="Shiraishi A."/>
            <person name="Nakayama K."/>
            <person name="Satake H."/>
        </authorList>
    </citation>
    <scope>NUCLEOTIDE SEQUENCE</scope>
</reference>
<name>A0ABQ5H473_9ASTR</name>
<dbReference type="EMBL" id="BQNB010019190">
    <property type="protein sequence ID" value="GJT82670.1"/>
    <property type="molecule type" value="Genomic_DNA"/>
</dbReference>
<accession>A0ABQ5H473</accession>
<reference evidence="2" key="2">
    <citation type="submission" date="2022-01" db="EMBL/GenBank/DDBJ databases">
        <authorList>
            <person name="Yamashiro T."/>
            <person name="Shiraishi A."/>
            <person name="Satake H."/>
            <person name="Nakayama K."/>
        </authorList>
    </citation>
    <scope>NUCLEOTIDE SEQUENCE</scope>
</reference>
<feature type="region of interest" description="Disordered" evidence="1">
    <location>
        <begin position="1"/>
        <end position="38"/>
    </location>
</feature>
<evidence type="ECO:0000313" key="3">
    <source>
        <dbReference type="Proteomes" id="UP001151760"/>
    </source>
</evidence>
<evidence type="ECO:0000313" key="2">
    <source>
        <dbReference type="EMBL" id="GJT82670.1"/>
    </source>
</evidence>